<dbReference type="InterPro" id="IPR022413">
    <property type="entry name" value="ATP-guanido_PTrfase_N"/>
</dbReference>
<comment type="caution">
    <text evidence="8">Lacks conserved residue(s) required for the propagation of feature annotation.</text>
</comment>
<dbReference type="GO" id="GO:0004111">
    <property type="term" value="F:creatine kinase activity"/>
    <property type="evidence" value="ECO:0007669"/>
    <property type="project" value="UniProtKB-EC"/>
</dbReference>
<dbReference type="KEGG" id="bbel:109475997"/>
<keyword evidence="3 8" id="KW-0808">Transferase</keyword>
<dbReference type="SUPFAM" id="SSF48034">
    <property type="entry name" value="Guanido kinase N-terminal domain"/>
    <property type="match status" value="1"/>
</dbReference>
<feature type="binding site" evidence="8">
    <location>
        <begin position="308"/>
        <end position="313"/>
    </location>
    <ligand>
        <name>ATP</name>
        <dbReference type="ChEBI" id="CHEBI:30616"/>
    </ligand>
</feature>
<dbReference type="InterPro" id="IPR014746">
    <property type="entry name" value="Gln_synth/guanido_kin_cat_dom"/>
</dbReference>
<keyword evidence="12" id="KW-1185">Reference proteome</keyword>
<dbReference type="GO" id="GO:0046314">
    <property type="term" value="P:phosphocreatine biosynthetic process"/>
    <property type="evidence" value="ECO:0007669"/>
    <property type="project" value="InterPro"/>
</dbReference>
<dbReference type="Proteomes" id="UP000515135">
    <property type="component" value="Unplaced"/>
</dbReference>
<dbReference type="SUPFAM" id="SSF55931">
    <property type="entry name" value="Glutamine synthetase/guanido kinase"/>
    <property type="match status" value="1"/>
</dbReference>
<dbReference type="PANTHER" id="PTHR11547:SF38">
    <property type="entry name" value="ARGININE KINASE 1-RELATED"/>
    <property type="match status" value="1"/>
</dbReference>
<dbReference type="GeneID" id="109475997"/>
<dbReference type="Gene3D" id="1.10.135.10">
    <property type="entry name" value="ATP:guanido phosphotransferase, N-terminal domain"/>
    <property type="match status" value="1"/>
</dbReference>
<dbReference type="Pfam" id="PF02807">
    <property type="entry name" value="ATP-gua_PtransN"/>
    <property type="match status" value="1"/>
</dbReference>
<name>A0A6P4ZRW5_BRABE</name>
<dbReference type="CDD" id="cd07931">
    <property type="entry name" value="eukaryotic_phosphagen_kinases"/>
    <property type="match status" value="1"/>
</dbReference>
<dbReference type="PANTHER" id="PTHR11547">
    <property type="entry name" value="ARGININE OR CREATINE KINASE"/>
    <property type="match status" value="1"/>
</dbReference>
<evidence type="ECO:0000256" key="3">
    <source>
        <dbReference type="ARBA" id="ARBA00022679"/>
    </source>
</evidence>
<feature type="domain" description="Phosphagen kinase C-terminal" evidence="11">
    <location>
        <begin position="113"/>
        <end position="355"/>
    </location>
</feature>
<evidence type="ECO:0000256" key="9">
    <source>
        <dbReference type="RuleBase" id="RU000505"/>
    </source>
</evidence>
<evidence type="ECO:0000256" key="4">
    <source>
        <dbReference type="ARBA" id="ARBA00022741"/>
    </source>
</evidence>
<protein>
    <recommendedName>
        <fullName evidence="2">creatine kinase</fullName>
        <ecNumber evidence="2">2.7.3.2</ecNumber>
    </recommendedName>
</protein>
<feature type="binding site" evidence="8">
    <location>
        <position position="223"/>
    </location>
    <ligand>
        <name>ATP</name>
        <dbReference type="ChEBI" id="CHEBI:30616"/>
    </ligand>
</feature>
<gene>
    <name evidence="13" type="primary">LOC109475997</name>
</gene>
<evidence type="ECO:0000256" key="5">
    <source>
        <dbReference type="ARBA" id="ARBA00022777"/>
    </source>
</evidence>
<evidence type="ECO:0000256" key="8">
    <source>
        <dbReference type="PROSITE-ProRule" id="PRU00843"/>
    </source>
</evidence>
<feature type="binding site" evidence="8">
    <location>
        <begin position="116"/>
        <end position="120"/>
    </location>
    <ligand>
        <name>ATP</name>
        <dbReference type="ChEBI" id="CHEBI:30616"/>
    </ligand>
</feature>
<dbReference type="PROSITE" id="PS00112">
    <property type="entry name" value="PHOSPHAGEN_KINASE"/>
    <property type="match status" value="1"/>
</dbReference>
<keyword evidence="5 8" id="KW-0418">Kinase</keyword>
<dbReference type="AlphaFoldDB" id="A0A6P4ZRW5"/>
<evidence type="ECO:0000256" key="6">
    <source>
        <dbReference type="ARBA" id="ARBA00022840"/>
    </source>
</evidence>
<accession>A0A6P4ZRW5</accession>
<dbReference type="InterPro" id="IPR022415">
    <property type="entry name" value="ATP-guanido_PTrfase_AS"/>
</dbReference>
<evidence type="ECO:0000313" key="13">
    <source>
        <dbReference type="RefSeq" id="XP_019632366.1"/>
    </source>
</evidence>
<dbReference type="InterPro" id="IPR022414">
    <property type="entry name" value="ATP-guanido_PTrfase_cat"/>
</dbReference>
<dbReference type="FunFam" id="1.10.135.10:FF:000009">
    <property type="entry name" value="Arginine kinase, putative"/>
    <property type="match status" value="1"/>
</dbReference>
<keyword evidence="4 8" id="KW-0547">Nucleotide-binding</keyword>
<reference evidence="13" key="1">
    <citation type="submission" date="2025-08" db="UniProtKB">
        <authorList>
            <consortium name="RefSeq"/>
        </authorList>
    </citation>
    <scope>IDENTIFICATION</scope>
    <source>
        <tissue evidence="13">Gonad</tissue>
    </source>
</reference>
<dbReference type="PROSITE" id="PS51509">
    <property type="entry name" value="PHOSPHAGEN_KINASE_N"/>
    <property type="match status" value="1"/>
</dbReference>
<evidence type="ECO:0000256" key="7">
    <source>
        <dbReference type="PROSITE-ProRule" id="PRU00842"/>
    </source>
</evidence>
<keyword evidence="6 8" id="KW-0067">ATP-binding</keyword>
<proteinExistence type="inferred from homology"/>
<evidence type="ECO:0000313" key="12">
    <source>
        <dbReference type="Proteomes" id="UP000515135"/>
    </source>
</evidence>
<dbReference type="GO" id="GO:0005524">
    <property type="term" value="F:ATP binding"/>
    <property type="evidence" value="ECO:0007669"/>
    <property type="project" value="UniProtKB-UniRule"/>
</dbReference>
<dbReference type="RefSeq" id="XP_019632366.1">
    <property type="nucleotide sequence ID" value="XM_019776807.1"/>
</dbReference>
<dbReference type="InterPro" id="IPR036802">
    <property type="entry name" value="ATP-guanido_PTrfase_N_sf"/>
</dbReference>
<dbReference type="InterPro" id="IPR000749">
    <property type="entry name" value="ATP-guanido_PTrfase"/>
</dbReference>
<evidence type="ECO:0000256" key="2">
    <source>
        <dbReference type="ARBA" id="ARBA00012231"/>
    </source>
</evidence>
<evidence type="ECO:0000256" key="1">
    <source>
        <dbReference type="ARBA" id="ARBA00006798"/>
    </source>
</evidence>
<organism evidence="12 13">
    <name type="scientific">Branchiostoma belcheri</name>
    <name type="common">Amphioxus</name>
    <dbReference type="NCBI Taxonomy" id="7741"/>
    <lineage>
        <taxon>Eukaryota</taxon>
        <taxon>Metazoa</taxon>
        <taxon>Chordata</taxon>
        <taxon>Cephalochordata</taxon>
        <taxon>Leptocardii</taxon>
        <taxon>Amphioxiformes</taxon>
        <taxon>Branchiostomatidae</taxon>
        <taxon>Branchiostoma</taxon>
    </lineage>
</organism>
<dbReference type="Pfam" id="PF00217">
    <property type="entry name" value="ATP-gua_Ptrans"/>
    <property type="match status" value="1"/>
</dbReference>
<dbReference type="OrthoDB" id="430219at2759"/>
<sequence length="355" mass="39862">MACPQIGAALQYPTWTSRHHCLGRTVLNQDLWVKLKDKKTSLTDFTINDVVQSGVEVPSSRVGVYAGDEECYRLYSNFFEPIIKEYHGIDEIPSQVSNLNPRHLASVILNEKPIISTRCRVVRNLSGYGFPAGISRENRLEVESVLMTVLDDLEDDLGGKYYPYESLTSPEKDKLVMGGYLFQDNDKYQTAAGISQHWPEGRGIFYNKAKTFLVWVNEEDHLRIISMQKGADVQQVFDRLCRGINAINKALLKHAQTEFAFHKQYGYLSSCPTNLGTGMRASVHVTVPSSLSDVQLKNACRQLGLDVRGRHGETSEAKGGVYDLSNRQRLGRTEVELLQTLVDGINSLYNTSAHL</sequence>
<dbReference type="GO" id="GO:0005615">
    <property type="term" value="C:extracellular space"/>
    <property type="evidence" value="ECO:0007669"/>
    <property type="project" value="TreeGrafter"/>
</dbReference>
<feature type="binding site" evidence="8">
    <location>
        <begin position="280"/>
        <end position="284"/>
    </location>
    <ligand>
        <name>ATP</name>
        <dbReference type="ChEBI" id="CHEBI:30616"/>
    </ligand>
</feature>
<comment type="similarity">
    <text evidence="1 7 9">Belongs to the ATP:guanido phosphotransferase family.</text>
</comment>
<feature type="domain" description="Phosphagen kinase N-terminal" evidence="10">
    <location>
        <begin position="5"/>
        <end position="88"/>
    </location>
</feature>
<evidence type="ECO:0000259" key="11">
    <source>
        <dbReference type="PROSITE" id="PS51510"/>
    </source>
</evidence>
<dbReference type="Gene3D" id="3.30.590.10">
    <property type="entry name" value="Glutamine synthetase/guanido kinase, catalytic domain"/>
    <property type="match status" value="1"/>
</dbReference>
<dbReference type="EC" id="2.7.3.2" evidence="2"/>
<evidence type="ECO:0000259" key="10">
    <source>
        <dbReference type="PROSITE" id="PS51509"/>
    </source>
</evidence>
<dbReference type="FunFam" id="3.30.590.10:FF:000014">
    <property type="entry name" value="arginine kinase"/>
    <property type="match status" value="1"/>
</dbReference>
<dbReference type="PROSITE" id="PS51510">
    <property type="entry name" value="PHOSPHAGEN_KINASE_C"/>
    <property type="match status" value="1"/>
</dbReference>